<proteinExistence type="predicted"/>
<protein>
    <recommendedName>
        <fullName evidence="3">Rna-directed dna polymerase from mobile element jockey-like</fullName>
    </recommendedName>
</protein>
<gene>
    <name evidence="1" type="ORF">llap_6666</name>
</gene>
<dbReference type="AlphaFoldDB" id="A0A2I0UAJ6"/>
<keyword evidence="2" id="KW-1185">Reference proteome</keyword>
<evidence type="ECO:0000313" key="1">
    <source>
        <dbReference type="EMBL" id="PKU43031.1"/>
    </source>
</evidence>
<reference evidence="2" key="1">
    <citation type="submission" date="2017-11" db="EMBL/GenBank/DDBJ databases">
        <authorList>
            <person name="Lima N.C."/>
            <person name="Parody-Merino A.M."/>
            <person name="Battley P.F."/>
            <person name="Fidler A.E."/>
            <person name="Prosdocimi F."/>
        </authorList>
    </citation>
    <scope>NUCLEOTIDE SEQUENCE [LARGE SCALE GENOMIC DNA]</scope>
</reference>
<dbReference type="OrthoDB" id="416454at2759"/>
<reference evidence="2" key="2">
    <citation type="submission" date="2017-12" db="EMBL/GenBank/DDBJ databases">
        <title>Genome sequence of the Bar-tailed Godwit (Limosa lapponica baueri).</title>
        <authorList>
            <person name="Lima N.C.B."/>
            <person name="Parody-Merino A.M."/>
            <person name="Battley P.F."/>
            <person name="Fidler A.E."/>
            <person name="Prosdocimi F."/>
        </authorList>
    </citation>
    <scope>NUCLEOTIDE SEQUENCE [LARGE SCALE GENOMIC DNA]</scope>
</reference>
<sequence length="297" mass="33857">MGPDEIHLRFLRQLAEEVAKPVSILFGTSWQSGEVPVDWKKEKITSIFKKGKKEDQGNYRMVSLTSVPCKIMKQILMEIMLRHTENKEVIGDSQQGAGRMWWPSTAALQCWWIRGEQLTSSTWICAKHLTFCCTTCLSLNWRDMDVMGGPLGRLEIGSKSCSQQLDVQMSGISQGLVLGPVKFDIFVGNEDVGIECTLSKFCSTAKLSSVVDTLKEEDSIQRDLDRLEKWACTNLMKFNQAKCKGLYLGHSNPMHKYRLGREWIESSPEEKDLGVLIFSRGTEYYFLVFDYKVINLE</sequence>
<organism evidence="1 2">
    <name type="scientific">Limosa lapponica baueri</name>
    <dbReference type="NCBI Taxonomy" id="1758121"/>
    <lineage>
        <taxon>Eukaryota</taxon>
        <taxon>Metazoa</taxon>
        <taxon>Chordata</taxon>
        <taxon>Craniata</taxon>
        <taxon>Vertebrata</taxon>
        <taxon>Euteleostomi</taxon>
        <taxon>Archelosauria</taxon>
        <taxon>Archosauria</taxon>
        <taxon>Dinosauria</taxon>
        <taxon>Saurischia</taxon>
        <taxon>Theropoda</taxon>
        <taxon>Coelurosauria</taxon>
        <taxon>Aves</taxon>
        <taxon>Neognathae</taxon>
        <taxon>Neoaves</taxon>
        <taxon>Charadriiformes</taxon>
        <taxon>Scolopacidae</taxon>
        <taxon>Limosa</taxon>
    </lineage>
</organism>
<evidence type="ECO:0000313" key="2">
    <source>
        <dbReference type="Proteomes" id="UP000233556"/>
    </source>
</evidence>
<dbReference type="Proteomes" id="UP000233556">
    <property type="component" value="Unassembled WGS sequence"/>
</dbReference>
<dbReference type="PANTHER" id="PTHR33332">
    <property type="entry name" value="REVERSE TRANSCRIPTASE DOMAIN-CONTAINING PROTEIN"/>
    <property type="match status" value="1"/>
</dbReference>
<accession>A0A2I0UAJ6</accession>
<evidence type="ECO:0008006" key="3">
    <source>
        <dbReference type="Google" id="ProtNLM"/>
    </source>
</evidence>
<name>A0A2I0UAJ6_LIMLA</name>
<dbReference type="EMBL" id="KZ505939">
    <property type="protein sequence ID" value="PKU43031.1"/>
    <property type="molecule type" value="Genomic_DNA"/>
</dbReference>